<feature type="transmembrane region" description="Helical" evidence="12">
    <location>
        <begin position="294"/>
        <end position="321"/>
    </location>
</feature>
<feature type="transmembrane region" description="Helical" evidence="12">
    <location>
        <begin position="6"/>
        <end position="28"/>
    </location>
</feature>
<keyword evidence="4" id="KW-1003">Cell membrane</keyword>
<evidence type="ECO:0000256" key="8">
    <source>
        <dbReference type="ARBA" id="ARBA00022982"/>
    </source>
</evidence>
<proteinExistence type="inferred from homology"/>
<evidence type="ECO:0000313" key="14">
    <source>
        <dbReference type="Proteomes" id="UP001500928"/>
    </source>
</evidence>
<keyword evidence="6 12" id="KW-0812">Transmembrane</keyword>
<dbReference type="PANTHER" id="PTHR43141:SF5">
    <property type="entry name" value="CYTOCHROME BD-I UBIQUINOL OXIDASE SUBUNIT 2"/>
    <property type="match status" value="1"/>
</dbReference>
<dbReference type="PIRSF" id="PIRSF000267">
    <property type="entry name" value="Cyt_oxidse_sub2"/>
    <property type="match status" value="1"/>
</dbReference>
<accession>A0ABP9BSU2</accession>
<dbReference type="NCBIfam" id="TIGR00203">
    <property type="entry name" value="cydB"/>
    <property type="match status" value="1"/>
</dbReference>
<name>A0ABP9BSU2_9PSEU</name>
<protein>
    <submittedName>
        <fullName evidence="13">Cytochrome d ubiquinol oxidase subunit II</fullName>
    </submittedName>
</protein>
<dbReference type="Pfam" id="PF02322">
    <property type="entry name" value="Cyt_bd_oxida_II"/>
    <property type="match status" value="1"/>
</dbReference>
<keyword evidence="9 12" id="KW-1133">Transmembrane helix</keyword>
<comment type="similarity">
    <text evidence="2">Belongs to the cytochrome ubiquinol oxidase subunit 2 family.</text>
</comment>
<evidence type="ECO:0000256" key="11">
    <source>
        <dbReference type="ARBA" id="ARBA00023136"/>
    </source>
</evidence>
<keyword evidence="7" id="KW-0479">Metal-binding</keyword>
<feature type="transmembrane region" description="Helical" evidence="12">
    <location>
        <begin position="160"/>
        <end position="182"/>
    </location>
</feature>
<evidence type="ECO:0000256" key="7">
    <source>
        <dbReference type="ARBA" id="ARBA00022723"/>
    </source>
</evidence>
<evidence type="ECO:0000256" key="4">
    <source>
        <dbReference type="ARBA" id="ARBA00022475"/>
    </source>
</evidence>
<dbReference type="InterPro" id="IPR003317">
    <property type="entry name" value="Cyt-d_oxidase_su2"/>
</dbReference>
<keyword evidence="11 12" id="KW-0472">Membrane</keyword>
<evidence type="ECO:0000256" key="9">
    <source>
        <dbReference type="ARBA" id="ARBA00022989"/>
    </source>
</evidence>
<evidence type="ECO:0000313" key="13">
    <source>
        <dbReference type="EMBL" id="GAA4799704.1"/>
    </source>
</evidence>
<keyword evidence="3" id="KW-0813">Transport</keyword>
<keyword evidence="8" id="KW-0249">Electron transport</keyword>
<keyword evidence="5" id="KW-0349">Heme</keyword>
<reference evidence="14" key="1">
    <citation type="journal article" date="2019" name="Int. J. Syst. Evol. Microbiol.">
        <title>The Global Catalogue of Microorganisms (GCM) 10K type strain sequencing project: providing services to taxonomists for standard genome sequencing and annotation.</title>
        <authorList>
            <consortium name="The Broad Institute Genomics Platform"/>
            <consortium name="The Broad Institute Genome Sequencing Center for Infectious Disease"/>
            <person name="Wu L."/>
            <person name="Ma J."/>
        </authorList>
    </citation>
    <scope>NUCLEOTIDE SEQUENCE [LARGE SCALE GENOMIC DNA]</scope>
    <source>
        <strain evidence="14">JCM 17979</strain>
    </source>
</reference>
<dbReference type="PANTHER" id="PTHR43141">
    <property type="entry name" value="CYTOCHROME BD2 SUBUNIT II"/>
    <property type="match status" value="1"/>
</dbReference>
<dbReference type="Proteomes" id="UP001500928">
    <property type="component" value="Unassembled WGS sequence"/>
</dbReference>
<evidence type="ECO:0000256" key="2">
    <source>
        <dbReference type="ARBA" id="ARBA00007543"/>
    </source>
</evidence>
<feature type="transmembrane region" description="Helical" evidence="12">
    <location>
        <begin position="194"/>
        <end position="216"/>
    </location>
</feature>
<evidence type="ECO:0000256" key="3">
    <source>
        <dbReference type="ARBA" id="ARBA00022448"/>
    </source>
</evidence>
<feature type="transmembrane region" description="Helical" evidence="12">
    <location>
        <begin position="222"/>
        <end position="242"/>
    </location>
</feature>
<sequence>MTLAEFWFIALTVVWVGFLLLEGCDFGVGMLHGVVGRDEAGREEAIGTIAPVWDGNEVWLVLAVGGTFAAFPAWYATMFSGFYPLVLLALVALILRGVSFEFRAHAGSARSRRLWSAALTAGSAVTPLVIGTVLAGLLHGVPVDAAQEFVGGLGDLVAPYAVYTGVTITVVCLLHGAVFLALRAGGEVRDRAGRAARLLGPLAAVAVAVFAVWTRLGDGHGVLLSLVELVAVVAAIAAVVLAKTGRWGAAFTATAVTMATVVVTIFAALAPRVVVSTLGPAQDLTIANTAASPYALTLMTIVLAVLLPVVLLYQGWTYVVFRRRLRGEGRPGAPTAGPLPRHDPEPPTVSGWLVGWVAAVVLHLLRPANRRDARRG</sequence>
<evidence type="ECO:0000256" key="1">
    <source>
        <dbReference type="ARBA" id="ARBA00004651"/>
    </source>
</evidence>
<gene>
    <name evidence="13" type="primary">cydB_2</name>
    <name evidence="13" type="ORF">GCM10023200_40720</name>
</gene>
<dbReference type="EMBL" id="BAABHO010000036">
    <property type="protein sequence ID" value="GAA4799704.1"/>
    <property type="molecule type" value="Genomic_DNA"/>
</dbReference>
<feature type="transmembrane region" description="Helical" evidence="12">
    <location>
        <begin position="82"/>
        <end position="102"/>
    </location>
</feature>
<comment type="caution">
    <text evidence="13">The sequence shown here is derived from an EMBL/GenBank/DDBJ whole genome shotgun (WGS) entry which is preliminary data.</text>
</comment>
<evidence type="ECO:0000256" key="10">
    <source>
        <dbReference type="ARBA" id="ARBA00023004"/>
    </source>
</evidence>
<evidence type="ECO:0000256" key="12">
    <source>
        <dbReference type="SAM" id="Phobius"/>
    </source>
</evidence>
<dbReference type="RefSeq" id="WP_345419369.1">
    <property type="nucleotide sequence ID" value="NZ_BAABHO010000036.1"/>
</dbReference>
<evidence type="ECO:0000256" key="5">
    <source>
        <dbReference type="ARBA" id="ARBA00022617"/>
    </source>
</evidence>
<keyword evidence="10" id="KW-0408">Iron</keyword>
<feature type="transmembrane region" description="Helical" evidence="12">
    <location>
        <begin position="114"/>
        <end position="140"/>
    </location>
</feature>
<feature type="transmembrane region" description="Helical" evidence="12">
    <location>
        <begin position="249"/>
        <end position="274"/>
    </location>
</feature>
<organism evidence="13 14">
    <name type="scientific">Actinomycetospora chlora</name>
    <dbReference type="NCBI Taxonomy" id="663608"/>
    <lineage>
        <taxon>Bacteria</taxon>
        <taxon>Bacillati</taxon>
        <taxon>Actinomycetota</taxon>
        <taxon>Actinomycetes</taxon>
        <taxon>Pseudonocardiales</taxon>
        <taxon>Pseudonocardiaceae</taxon>
        <taxon>Actinomycetospora</taxon>
    </lineage>
</organism>
<comment type="subcellular location">
    <subcellularLocation>
        <location evidence="1">Cell membrane</location>
        <topology evidence="1">Multi-pass membrane protein</topology>
    </subcellularLocation>
</comment>
<keyword evidence="14" id="KW-1185">Reference proteome</keyword>
<evidence type="ECO:0000256" key="6">
    <source>
        <dbReference type="ARBA" id="ARBA00022692"/>
    </source>
</evidence>